<dbReference type="RefSeq" id="WP_301810997.1">
    <property type="nucleotide sequence ID" value="NZ_JAUJZH010000011.1"/>
</dbReference>
<protein>
    <recommendedName>
        <fullName evidence="4">Serine/threonine protein kinase</fullName>
    </recommendedName>
</protein>
<keyword evidence="3" id="KW-1185">Reference proteome</keyword>
<evidence type="ECO:0000313" key="2">
    <source>
        <dbReference type="EMBL" id="MDO1533934.1"/>
    </source>
</evidence>
<evidence type="ECO:0000256" key="1">
    <source>
        <dbReference type="SAM" id="MobiDB-lite"/>
    </source>
</evidence>
<dbReference type="Proteomes" id="UP001169027">
    <property type="component" value="Unassembled WGS sequence"/>
</dbReference>
<evidence type="ECO:0000313" key="3">
    <source>
        <dbReference type="Proteomes" id="UP001169027"/>
    </source>
</evidence>
<dbReference type="EMBL" id="JAUKVY010000011">
    <property type="protein sequence ID" value="MDO1533934.1"/>
    <property type="molecule type" value="Genomic_DNA"/>
</dbReference>
<evidence type="ECO:0008006" key="4">
    <source>
        <dbReference type="Google" id="ProtNLM"/>
    </source>
</evidence>
<sequence>MNPVRRGASTRVQMRKSMASAPAPLEAGAPPLPEDYAEFLRVTLPQQEKAVASHRFGSERVWLKKAGPRHGKLRYHLLAAIAGALRLDVLKPVPNPGGEAAIAIEAERLRELGAAGLRVPAVLAQQADGLLISDLGQSGRPPVVLQERLDQAAAAGPAALLATWREGLAAIALVHARQTYLSQAFDRNLVQCPDGTIGYIDFEDDPGETLPLAECQARDWLSYLHSTAMLVDAASPHAAAAQWHEVLDQASEDVRDRLAIAAGRMRWLRHLPAGRRWGRDTQRVRAVARLLARWYGR</sequence>
<gene>
    <name evidence="2" type="ORF">Q2T77_16735</name>
</gene>
<reference evidence="2" key="1">
    <citation type="submission" date="2023-06" db="EMBL/GenBank/DDBJ databases">
        <authorList>
            <person name="Jiang Y."/>
            <person name="Liu Q."/>
        </authorList>
    </citation>
    <scope>NUCLEOTIDE SEQUENCE</scope>
    <source>
        <strain evidence="2">CGMCC 1.12090</strain>
    </source>
</reference>
<name>A0ABT8S4U2_9BURK</name>
<organism evidence="2 3">
    <name type="scientific">Variovorax ginsengisoli</name>
    <dbReference type="NCBI Taxonomy" id="363844"/>
    <lineage>
        <taxon>Bacteria</taxon>
        <taxon>Pseudomonadati</taxon>
        <taxon>Pseudomonadota</taxon>
        <taxon>Betaproteobacteria</taxon>
        <taxon>Burkholderiales</taxon>
        <taxon>Comamonadaceae</taxon>
        <taxon>Variovorax</taxon>
    </lineage>
</organism>
<proteinExistence type="predicted"/>
<feature type="compositionally biased region" description="Low complexity" evidence="1">
    <location>
        <begin position="19"/>
        <end position="29"/>
    </location>
</feature>
<accession>A0ABT8S4U2</accession>
<feature type="region of interest" description="Disordered" evidence="1">
    <location>
        <begin position="1"/>
        <end position="29"/>
    </location>
</feature>
<comment type="caution">
    <text evidence="2">The sequence shown here is derived from an EMBL/GenBank/DDBJ whole genome shotgun (WGS) entry which is preliminary data.</text>
</comment>